<name>A0A1J6HX99_NICAT</name>
<evidence type="ECO:0000313" key="2">
    <source>
        <dbReference type="EMBL" id="OIS96947.1"/>
    </source>
</evidence>
<dbReference type="PANTHER" id="PTHR10438">
    <property type="entry name" value="THIOREDOXIN"/>
    <property type="match status" value="1"/>
</dbReference>
<keyword evidence="3" id="KW-1185">Reference proteome</keyword>
<comment type="caution">
    <text evidence="2">The sequence shown here is derived from an EMBL/GenBank/DDBJ whole genome shotgun (WGS) entry which is preliminary data.</text>
</comment>
<dbReference type="OMA" id="EKRCAGR"/>
<dbReference type="EMBL" id="MJEQ01037193">
    <property type="protein sequence ID" value="OIS96947.1"/>
    <property type="molecule type" value="Genomic_DNA"/>
</dbReference>
<dbReference type="AlphaFoldDB" id="A0A1J6HX99"/>
<evidence type="ECO:0000259" key="1">
    <source>
        <dbReference type="Pfam" id="PF00085"/>
    </source>
</evidence>
<accession>A0A1J6HX99</accession>
<dbReference type="Gene3D" id="3.40.30.10">
    <property type="entry name" value="Glutaredoxin"/>
    <property type="match status" value="1"/>
</dbReference>
<dbReference type="SMR" id="A0A1J6HX99"/>
<feature type="domain" description="Thioredoxin" evidence="1">
    <location>
        <begin position="17"/>
        <end position="75"/>
    </location>
</feature>
<dbReference type="InterPro" id="IPR036249">
    <property type="entry name" value="Thioredoxin-like_sf"/>
</dbReference>
<reference evidence="2" key="1">
    <citation type="submission" date="2016-11" db="EMBL/GenBank/DDBJ databases">
        <title>The genome of Nicotiana attenuata.</title>
        <authorList>
            <person name="Xu S."/>
            <person name="Brockmoeller T."/>
            <person name="Gaquerel E."/>
            <person name="Navarro A."/>
            <person name="Kuhl H."/>
            <person name="Gase K."/>
            <person name="Ling Z."/>
            <person name="Zhou W."/>
            <person name="Kreitzer C."/>
            <person name="Stanke M."/>
            <person name="Tang H."/>
            <person name="Lyons E."/>
            <person name="Pandey P."/>
            <person name="Pandey S.P."/>
            <person name="Timmermann B."/>
            <person name="Baldwin I.T."/>
        </authorList>
    </citation>
    <scope>NUCLEOTIDE SEQUENCE [LARGE SCALE GENOMIC DNA]</scope>
    <source>
        <strain evidence="2">UT</strain>
    </source>
</reference>
<dbReference type="SUPFAM" id="SSF52833">
    <property type="entry name" value="Thioredoxin-like"/>
    <property type="match status" value="1"/>
</dbReference>
<dbReference type="InterPro" id="IPR050620">
    <property type="entry name" value="Thioredoxin_H-type-like"/>
</dbReference>
<organism evidence="2 3">
    <name type="scientific">Nicotiana attenuata</name>
    <name type="common">Coyote tobacco</name>
    <dbReference type="NCBI Taxonomy" id="49451"/>
    <lineage>
        <taxon>Eukaryota</taxon>
        <taxon>Viridiplantae</taxon>
        <taxon>Streptophyta</taxon>
        <taxon>Embryophyta</taxon>
        <taxon>Tracheophyta</taxon>
        <taxon>Spermatophyta</taxon>
        <taxon>Magnoliopsida</taxon>
        <taxon>eudicotyledons</taxon>
        <taxon>Gunneridae</taxon>
        <taxon>Pentapetalae</taxon>
        <taxon>asterids</taxon>
        <taxon>lamiids</taxon>
        <taxon>Solanales</taxon>
        <taxon>Solanaceae</taxon>
        <taxon>Nicotianoideae</taxon>
        <taxon>Nicotianeae</taxon>
        <taxon>Nicotiana</taxon>
    </lineage>
</organism>
<dbReference type="STRING" id="49451.A0A1J6HX99"/>
<dbReference type="Gramene" id="OIS96947">
    <property type="protein sequence ID" value="OIS96947"/>
    <property type="gene ID" value="A4A49_18541"/>
</dbReference>
<dbReference type="Pfam" id="PF00085">
    <property type="entry name" value="Thioredoxin"/>
    <property type="match status" value="1"/>
</dbReference>
<sequence>MEDQEQGTKSRVMKVDSMESWDFYVNQATVQGCPIVAHFTAAWCIPSLAMNPFMEELASMYQNTISFLTIDVDEVK</sequence>
<dbReference type="Proteomes" id="UP000187609">
    <property type="component" value="Unassembled WGS sequence"/>
</dbReference>
<gene>
    <name evidence="2" type="primary">CXXS1_1</name>
    <name evidence="2" type="ORF">A4A49_18541</name>
</gene>
<proteinExistence type="predicted"/>
<dbReference type="CDD" id="cd02947">
    <property type="entry name" value="TRX_family"/>
    <property type="match status" value="1"/>
</dbReference>
<dbReference type="PANTHER" id="PTHR10438:SF242">
    <property type="entry name" value="THIOREDOXIN-LIKE PROTEIN CXXS1"/>
    <property type="match status" value="1"/>
</dbReference>
<evidence type="ECO:0000313" key="3">
    <source>
        <dbReference type="Proteomes" id="UP000187609"/>
    </source>
</evidence>
<protein>
    <submittedName>
        <fullName evidence="2">Thioredoxin-like protein cxxs1</fullName>
    </submittedName>
</protein>
<dbReference type="InterPro" id="IPR013766">
    <property type="entry name" value="Thioredoxin_domain"/>
</dbReference>